<dbReference type="SUPFAM" id="SSF52200">
    <property type="entry name" value="Toll/Interleukin receptor TIR domain"/>
    <property type="match status" value="1"/>
</dbReference>
<dbReference type="PANTHER" id="PTHR19959:SF119">
    <property type="entry name" value="FUNGAL LIPASE-LIKE DOMAIN-CONTAINING PROTEIN"/>
    <property type="match status" value="1"/>
</dbReference>
<dbReference type="Gene3D" id="1.25.40.10">
    <property type="entry name" value="Tetratricopeptide repeat domain"/>
    <property type="match status" value="4"/>
</dbReference>
<protein>
    <submittedName>
        <fullName evidence="3">Tetratricopeptide repeat protein</fullName>
    </submittedName>
</protein>
<sequence length="1320" mass="139294">MVDIPVDVFVNYRTLDARYGAAACYELLAEAFGAERVFRDCVTMLPGEVYPAAIRLGLEQSRVLLVLIGPDWLAADPAATDGGRLVDRESDWVRREIRRALARGIAIVPVLLDGAAPPVASELPADIAELAYRQASFIDHRTLGEDVRRLAGLITELVPELLLPDLFEAPQELPADPLPSMLLRAEYGVVEFVRDDDQLPTLVRWLESADRFGVRLLTGPGGQGKTRIAGRLIEEAAAGGWAAGFVPEEVPARVLARVHRLSAPLLLVVDYAEGRTAQLAALAAELAARSTGPEQGPVRMLLLARSAGVWQQFLRRSANDRVATAFMDMAEQPLPSVVPAPDRRRAEYDRALAAFAARLGRPAAQASPPPADLAARRYDRVLDIHAAALAALLDGSGGGPGGGPGGSSGGGPGSGPGPGPGPGEGPANGLGNTPRPTTPARRDPILRVLDHERRYWTATAPAFGLPDPHPGRLDQAVTAATLFGARDTAGAHALLAALPTFDRQGHDTVDRYRRWLGALYPGTAAALNPIRPDRLGEDLVVATLLDHPELCAAVAGPLDGLQITRALTVLGRAAARRAGVEDAMRALITADPLARLPIAIAVATRTEDDTLVGVLTEVTAGGADLGLQEAMVEHLPEESLALAVYAVVSTRAALAALLAGERAEGAEGSAGSAGAEGEKEEPDDAAVAQLKHNLALRLEAVGEFDDALVQASGAVERFDRLAADDPDFADDLGNALNTLAGAYSHLGFVEEGLEQAVRAVELLRERAESSAEARAFLPTALTSYGNLLGDCARHQEAVAAIEEAVRRQRAALAEAADDQEQVESLYRLAGGLDNLANALSGAHRHTEGLAASIEGARAYRELDAASSDRFRGELIRALGNLSGAYAELARWAEAYEVTEEAVRMARELVARHGDVHLTRLADTLNNSAAVLRNIAREEGAGGDGDDGEEAVKRITEAVSIYRRLATALPGTQLSGLAGALHNLGNALSGTDRPVAALDAYDESVDIYRKLSDPRPDVFEPDLADALVSMADLLHDEGDSEEALRLAGEAAAILQRLVDGGRAELDRKLGSALHLLGLVLFDLGRYGEAARAQRRAARCYAQLAERAGAGVGDGAHDGLERADFAAQRASVLHGLARTLDVDGRLDEADAAFTAAARQLYDLAEAGGNPGEYDEELSAILHNHAVCLSALDRGTEAVVLVTEAARIRRSLADDERPATQVELAESLNNLADTLHDLGCREEAVAQAREAVEVCARLYAEGHAGTARLSVYALATLTTALGREDIAAARAALERARQIAEASADEDLAEVVGDAMAQLTDGT</sequence>
<dbReference type="EMBL" id="JBHSBB010000014">
    <property type="protein sequence ID" value="MFC4034336.1"/>
    <property type="molecule type" value="Genomic_DNA"/>
</dbReference>
<dbReference type="RefSeq" id="WP_386432279.1">
    <property type="nucleotide sequence ID" value="NZ_JBHSBB010000014.1"/>
</dbReference>
<feature type="region of interest" description="Disordered" evidence="1">
    <location>
        <begin position="395"/>
        <end position="443"/>
    </location>
</feature>
<comment type="caution">
    <text evidence="3">The sequence shown here is derived from an EMBL/GenBank/DDBJ whole genome shotgun (WGS) entry which is preliminary data.</text>
</comment>
<evidence type="ECO:0000259" key="2">
    <source>
        <dbReference type="Pfam" id="PF13676"/>
    </source>
</evidence>
<evidence type="ECO:0000313" key="4">
    <source>
        <dbReference type="Proteomes" id="UP001595765"/>
    </source>
</evidence>
<feature type="domain" description="TIR" evidence="2">
    <location>
        <begin position="8"/>
        <end position="126"/>
    </location>
</feature>
<evidence type="ECO:0000256" key="1">
    <source>
        <dbReference type="SAM" id="MobiDB-lite"/>
    </source>
</evidence>
<dbReference type="InterPro" id="IPR019734">
    <property type="entry name" value="TPR_rpt"/>
</dbReference>
<dbReference type="PANTHER" id="PTHR19959">
    <property type="entry name" value="KINESIN LIGHT CHAIN"/>
    <property type="match status" value="1"/>
</dbReference>
<feature type="compositionally biased region" description="Gly residues" evidence="1">
    <location>
        <begin position="395"/>
        <end position="414"/>
    </location>
</feature>
<proteinExistence type="predicted"/>
<organism evidence="3 4">
    <name type="scientific">Streptomyces polygonati</name>
    <dbReference type="NCBI Taxonomy" id="1617087"/>
    <lineage>
        <taxon>Bacteria</taxon>
        <taxon>Bacillati</taxon>
        <taxon>Actinomycetota</taxon>
        <taxon>Actinomycetes</taxon>
        <taxon>Kitasatosporales</taxon>
        <taxon>Streptomycetaceae</taxon>
        <taxon>Streptomyces</taxon>
    </lineage>
</organism>
<gene>
    <name evidence="3" type="ORF">ACFO3J_23075</name>
</gene>
<dbReference type="Proteomes" id="UP001595765">
    <property type="component" value="Unassembled WGS sequence"/>
</dbReference>
<dbReference type="SMART" id="SM00028">
    <property type="entry name" value="TPR"/>
    <property type="match status" value="7"/>
</dbReference>
<dbReference type="InterPro" id="IPR011990">
    <property type="entry name" value="TPR-like_helical_dom_sf"/>
</dbReference>
<dbReference type="SUPFAM" id="SSF48452">
    <property type="entry name" value="TPR-like"/>
    <property type="match status" value="4"/>
</dbReference>
<accession>A0ABV8HWV6</accession>
<dbReference type="InterPro" id="IPR035897">
    <property type="entry name" value="Toll_tir_struct_dom_sf"/>
</dbReference>
<dbReference type="Gene3D" id="3.40.50.10140">
    <property type="entry name" value="Toll/interleukin-1 receptor homology (TIR) domain"/>
    <property type="match status" value="1"/>
</dbReference>
<evidence type="ECO:0000313" key="3">
    <source>
        <dbReference type="EMBL" id="MFC4034336.1"/>
    </source>
</evidence>
<dbReference type="Pfam" id="PF13374">
    <property type="entry name" value="TPR_10"/>
    <property type="match status" value="3"/>
</dbReference>
<reference evidence="4" key="1">
    <citation type="journal article" date="2019" name="Int. J. Syst. Evol. Microbiol.">
        <title>The Global Catalogue of Microorganisms (GCM) 10K type strain sequencing project: providing services to taxonomists for standard genome sequencing and annotation.</title>
        <authorList>
            <consortium name="The Broad Institute Genomics Platform"/>
            <consortium name="The Broad Institute Genome Sequencing Center for Infectious Disease"/>
            <person name="Wu L."/>
            <person name="Ma J."/>
        </authorList>
    </citation>
    <scope>NUCLEOTIDE SEQUENCE [LARGE SCALE GENOMIC DNA]</scope>
    <source>
        <strain evidence="4">CGMCC 4.7237</strain>
    </source>
</reference>
<name>A0ABV8HWV6_9ACTN</name>
<dbReference type="Pfam" id="PF13676">
    <property type="entry name" value="TIR_2"/>
    <property type="match status" value="1"/>
</dbReference>
<keyword evidence="4" id="KW-1185">Reference proteome</keyword>
<dbReference type="InterPro" id="IPR000157">
    <property type="entry name" value="TIR_dom"/>
</dbReference>